<dbReference type="NCBIfam" id="TIGR02492">
    <property type="entry name" value="flgK_ends"/>
    <property type="match status" value="1"/>
</dbReference>
<keyword evidence="11" id="KW-0282">Flagellum</keyword>
<evidence type="ECO:0000256" key="6">
    <source>
        <dbReference type="ARBA" id="ARBA00023143"/>
    </source>
</evidence>
<dbReference type="SUPFAM" id="SSF64518">
    <property type="entry name" value="Phase 1 flagellin"/>
    <property type="match status" value="1"/>
</dbReference>
<evidence type="ECO:0000256" key="1">
    <source>
        <dbReference type="ARBA" id="ARBA00004365"/>
    </source>
</evidence>
<evidence type="ECO:0000256" key="2">
    <source>
        <dbReference type="ARBA" id="ARBA00004613"/>
    </source>
</evidence>
<dbReference type="Proteomes" id="UP000192940">
    <property type="component" value="Chromosome I"/>
</dbReference>
<dbReference type="GO" id="GO:0005576">
    <property type="term" value="C:extracellular region"/>
    <property type="evidence" value="ECO:0007669"/>
    <property type="project" value="UniProtKB-SubCell"/>
</dbReference>
<organism evidence="11 12">
    <name type="scientific">Paenibacillus uliginis N3/975</name>
    <dbReference type="NCBI Taxonomy" id="1313296"/>
    <lineage>
        <taxon>Bacteria</taxon>
        <taxon>Bacillati</taxon>
        <taxon>Bacillota</taxon>
        <taxon>Bacilli</taxon>
        <taxon>Bacillales</taxon>
        <taxon>Paenibacillaceae</taxon>
        <taxon>Paenibacillus</taxon>
    </lineage>
</organism>
<feature type="coiled-coil region" evidence="8">
    <location>
        <begin position="148"/>
        <end position="217"/>
    </location>
</feature>
<keyword evidence="6 7" id="KW-0975">Bacterial flagellum</keyword>
<reference evidence="11 12" key="1">
    <citation type="submission" date="2017-04" db="EMBL/GenBank/DDBJ databases">
        <authorList>
            <person name="Afonso C.L."/>
            <person name="Miller P.J."/>
            <person name="Scott M.A."/>
            <person name="Spackman E."/>
            <person name="Goraichik I."/>
            <person name="Dimitrov K.M."/>
            <person name="Suarez D.L."/>
            <person name="Swayne D.E."/>
        </authorList>
    </citation>
    <scope>NUCLEOTIDE SEQUENCE [LARGE SCALE GENOMIC DNA]</scope>
    <source>
        <strain evidence="11 12">N3/975</strain>
    </source>
</reference>
<dbReference type="Pfam" id="PF06429">
    <property type="entry name" value="Flg_bbr_C"/>
    <property type="match status" value="1"/>
</dbReference>
<keyword evidence="11" id="KW-0969">Cilium</keyword>
<dbReference type="InterPro" id="IPR053927">
    <property type="entry name" value="FlgK_helical"/>
</dbReference>
<sequence length="530" mass="57305">MRSTFHSLETAKRSLFTQTAALGTTGHNIANANTEGYSRQVVKMQASIPMEAYGLSRSTIAGQMGTGVEFTSIDRIREMFLDDQFRGENSSFGSWNIQYDTLDKLEAIINEPSDSGIRKVMDKFWNSWSELSKSPDDPTARKIVKQTAEALTDALNHMSTQLDNLSKDLNSNIDVKAREAQGYLTTIADLNKTINRIEQMGDQANDLRDQRDLMADKLSKIMDITVTDGEGGYNVSLGGQNLVEGEAVTVTVDGAFLTTAFASGDLKGGEVHGMIISKDTLVEDYRNQINSLANTLVNGDVEVTLPAGAMPPEGTILTSDAEVKINGQVSTLPAGQPMPKGAVLNKDVSTTVKGFNGLHQLGYTMDGSTDKGVPFFTAVDGGSTITAGNIRLNQVISDNPDKIATSMRLSSDGNSVINGNNDLAKLLTNLKDSPFTILGGTSSSTIDGLFRSMVGQLGVQTQESYRQTENSYTLVSQVETRRMSVSGVSLDEEMTNMIKFQHAYSAASRFLTTFDQLLDKLINSTGVVGR</sequence>
<evidence type="ECO:0000256" key="4">
    <source>
        <dbReference type="ARBA" id="ARBA00016244"/>
    </source>
</evidence>
<proteinExistence type="inferred from homology"/>
<keyword evidence="11" id="KW-0966">Cell projection</keyword>
<dbReference type="STRING" id="1313296.SAMN05661091_0343"/>
<dbReference type="PANTHER" id="PTHR30033">
    <property type="entry name" value="FLAGELLAR HOOK-ASSOCIATED PROTEIN 1"/>
    <property type="match status" value="1"/>
</dbReference>
<dbReference type="InterPro" id="IPR002371">
    <property type="entry name" value="FlgK"/>
</dbReference>
<dbReference type="GO" id="GO:0005198">
    <property type="term" value="F:structural molecule activity"/>
    <property type="evidence" value="ECO:0007669"/>
    <property type="project" value="UniProtKB-UniRule"/>
</dbReference>
<protein>
    <recommendedName>
        <fullName evidence="4 7">Flagellar hook-associated protein 1</fullName>
        <shortName evidence="7">HAP1</shortName>
    </recommendedName>
</protein>
<dbReference type="PANTHER" id="PTHR30033:SF1">
    <property type="entry name" value="FLAGELLAR HOOK-ASSOCIATED PROTEIN 1"/>
    <property type="match status" value="1"/>
</dbReference>
<evidence type="ECO:0000313" key="12">
    <source>
        <dbReference type="Proteomes" id="UP000192940"/>
    </source>
</evidence>
<dbReference type="GO" id="GO:0044780">
    <property type="term" value="P:bacterial-type flagellum assembly"/>
    <property type="evidence" value="ECO:0007669"/>
    <property type="project" value="InterPro"/>
</dbReference>
<dbReference type="EMBL" id="LT840184">
    <property type="protein sequence ID" value="SMF67189.1"/>
    <property type="molecule type" value="Genomic_DNA"/>
</dbReference>
<evidence type="ECO:0000256" key="5">
    <source>
        <dbReference type="ARBA" id="ARBA00022525"/>
    </source>
</evidence>
<evidence type="ECO:0000256" key="7">
    <source>
        <dbReference type="RuleBase" id="RU362065"/>
    </source>
</evidence>
<gene>
    <name evidence="7" type="primary">flgK</name>
    <name evidence="11" type="ORF">SAMN05661091_0343</name>
</gene>
<evidence type="ECO:0000256" key="8">
    <source>
        <dbReference type="SAM" id="Coils"/>
    </source>
</evidence>
<comment type="similarity">
    <text evidence="3 7">Belongs to the flagella basal body rod proteins family.</text>
</comment>
<dbReference type="GO" id="GO:0009424">
    <property type="term" value="C:bacterial-type flagellum hook"/>
    <property type="evidence" value="ECO:0007669"/>
    <property type="project" value="UniProtKB-UniRule"/>
</dbReference>
<dbReference type="PRINTS" id="PR01005">
    <property type="entry name" value="FLGHOOKAP1"/>
</dbReference>
<keyword evidence="12" id="KW-1185">Reference proteome</keyword>
<keyword evidence="5 7" id="KW-0964">Secreted</keyword>
<evidence type="ECO:0000259" key="9">
    <source>
        <dbReference type="Pfam" id="PF06429"/>
    </source>
</evidence>
<feature type="domain" description="Flagellar basal-body/hook protein C-terminal" evidence="9">
    <location>
        <begin position="483"/>
        <end position="523"/>
    </location>
</feature>
<name>A0A1X7GBR4_9BACL</name>
<dbReference type="InterPro" id="IPR010930">
    <property type="entry name" value="Flg_bb/hook_C_dom"/>
</dbReference>
<evidence type="ECO:0000256" key="3">
    <source>
        <dbReference type="ARBA" id="ARBA00009677"/>
    </source>
</evidence>
<dbReference type="AlphaFoldDB" id="A0A1X7GBR4"/>
<accession>A0A1X7GBR4</accession>
<dbReference type="Pfam" id="PF22638">
    <property type="entry name" value="FlgK_D1"/>
    <property type="match status" value="1"/>
</dbReference>
<comment type="subcellular location">
    <subcellularLocation>
        <location evidence="1 7">Bacterial flagellum</location>
    </subcellularLocation>
    <subcellularLocation>
        <location evidence="2 7">Secreted</location>
    </subcellularLocation>
</comment>
<evidence type="ECO:0000313" key="11">
    <source>
        <dbReference type="EMBL" id="SMF67189.1"/>
    </source>
</evidence>
<evidence type="ECO:0000259" key="10">
    <source>
        <dbReference type="Pfam" id="PF22638"/>
    </source>
</evidence>
<dbReference type="RefSeq" id="WP_208917488.1">
    <property type="nucleotide sequence ID" value="NZ_LT840184.1"/>
</dbReference>
<keyword evidence="8" id="KW-0175">Coiled coil</keyword>
<feature type="domain" description="Flagellar hook-associated protein FlgK helical" evidence="10">
    <location>
        <begin position="102"/>
        <end position="297"/>
    </location>
</feature>